<proteinExistence type="predicted"/>
<name>A0A420Y6R6_9PEZI</name>
<dbReference type="EMBL" id="QVQW01000041">
    <property type="protein sequence ID" value="RKU43561.1"/>
    <property type="molecule type" value="Genomic_DNA"/>
</dbReference>
<comment type="caution">
    <text evidence="1">The sequence shown here is derived from an EMBL/GenBank/DDBJ whole genome shotgun (WGS) entry which is preliminary data.</text>
</comment>
<dbReference type="Proteomes" id="UP000275385">
    <property type="component" value="Unassembled WGS sequence"/>
</dbReference>
<evidence type="ECO:0000313" key="1">
    <source>
        <dbReference type="EMBL" id="RKU43561.1"/>
    </source>
</evidence>
<protein>
    <submittedName>
        <fullName evidence="1">Uncharacterized protein</fullName>
    </submittedName>
</protein>
<gene>
    <name evidence="1" type="ORF">DL546_003047</name>
</gene>
<evidence type="ECO:0000313" key="2">
    <source>
        <dbReference type="Proteomes" id="UP000275385"/>
    </source>
</evidence>
<dbReference type="AlphaFoldDB" id="A0A420Y6R6"/>
<accession>A0A420Y6R6</accession>
<keyword evidence="2" id="KW-1185">Reference proteome</keyword>
<sequence length="132" mass="14401">MSEGPDPGGTPSSPSVRPAIESQFSDKLCLPCAKAGRCCRKNPGTKSKRCDRCRSHKVKHSEAMCRQQPRTPALLSAVQDALAALQSRTGFEGGDTEAAVILVYRTVIISLFTTTRRIYKLTLSELSDNFLN</sequence>
<reference evidence="1 2" key="1">
    <citation type="submission" date="2018-08" db="EMBL/GenBank/DDBJ databases">
        <title>Draft genome of the lignicolous fungus Coniochaeta pulveracea.</title>
        <authorList>
            <person name="Borstlap C.J."/>
            <person name="De Witt R.N."/>
            <person name="Botha A."/>
            <person name="Volschenk H."/>
        </authorList>
    </citation>
    <scope>NUCLEOTIDE SEQUENCE [LARGE SCALE GENOMIC DNA]</scope>
    <source>
        <strain evidence="1 2">CAB683</strain>
    </source>
</reference>
<organism evidence="1 2">
    <name type="scientific">Coniochaeta pulveracea</name>
    <dbReference type="NCBI Taxonomy" id="177199"/>
    <lineage>
        <taxon>Eukaryota</taxon>
        <taxon>Fungi</taxon>
        <taxon>Dikarya</taxon>
        <taxon>Ascomycota</taxon>
        <taxon>Pezizomycotina</taxon>
        <taxon>Sordariomycetes</taxon>
        <taxon>Sordariomycetidae</taxon>
        <taxon>Coniochaetales</taxon>
        <taxon>Coniochaetaceae</taxon>
        <taxon>Coniochaeta</taxon>
    </lineage>
</organism>